<dbReference type="InterPro" id="IPR006464">
    <property type="entry name" value="AcTrfase_RimI/Ard1"/>
</dbReference>
<dbReference type="Proteomes" id="UP000018466">
    <property type="component" value="Unassembled WGS sequence"/>
</dbReference>
<dbReference type="InterPro" id="IPR016181">
    <property type="entry name" value="Acyl_CoA_acyltransferase"/>
</dbReference>
<dbReference type="RefSeq" id="WP_009533476.1">
    <property type="nucleotide sequence ID" value="NZ_JH590863.1"/>
</dbReference>
<dbReference type="SUPFAM" id="SSF55729">
    <property type="entry name" value="Acyl-CoA N-acyltransferases (Nat)"/>
    <property type="match status" value="1"/>
</dbReference>
<evidence type="ECO:0000256" key="3">
    <source>
        <dbReference type="ARBA" id="ARBA00022679"/>
    </source>
</evidence>
<dbReference type="AlphaFoldDB" id="A0AA36Y429"/>
<dbReference type="PROSITE" id="PS51186">
    <property type="entry name" value="GNAT"/>
    <property type="match status" value="1"/>
</dbReference>
<evidence type="ECO:0000259" key="5">
    <source>
        <dbReference type="PROSITE" id="PS51186"/>
    </source>
</evidence>
<dbReference type="GO" id="GO:0008080">
    <property type="term" value="F:N-acetyltransferase activity"/>
    <property type="evidence" value="ECO:0007669"/>
    <property type="project" value="InterPro"/>
</dbReference>
<sequence>MSVLPELRHAVVSDLEAMAEAERRCFPDPWSFRLLSDLLSSSYDSVFVLVAEDTLLGYVNVRVLGDEAELMRIAVLPKARGQHLGLLLLRAGLREMCARGAEAATLEVRAGNTAAIQLYEKHGFLLAGRRKNYYEKPVEDALIYWNRTLSVWKEEVTDA</sequence>
<dbReference type="EMBL" id="AGEL01000013">
    <property type="protein sequence ID" value="EHO16098.1"/>
    <property type="molecule type" value="Genomic_DNA"/>
</dbReference>
<dbReference type="Gene3D" id="3.40.630.30">
    <property type="match status" value="1"/>
</dbReference>
<keyword evidence="2" id="KW-0963">Cytoplasm</keyword>
<keyword evidence="3" id="KW-0808">Transferase</keyword>
<dbReference type="PANTHER" id="PTHR43420:SF44">
    <property type="entry name" value="ACETYLTRANSFERASE YPEA"/>
    <property type="match status" value="1"/>
</dbReference>
<accession>A0AA36Y429</accession>
<evidence type="ECO:0000313" key="7">
    <source>
        <dbReference type="Proteomes" id="UP000018466"/>
    </source>
</evidence>
<evidence type="ECO:0000256" key="4">
    <source>
        <dbReference type="ARBA" id="ARBA00023315"/>
    </source>
</evidence>
<protein>
    <submittedName>
        <fullName evidence="6">Ribosomal-protein-alanine acetyltransferase</fullName>
    </submittedName>
</protein>
<keyword evidence="7" id="KW-1185">Reference proteome</keyword>
<comment type="similarity">
    <text evidence="1">Belongs to the acetyltransferase family. RimI subfamily.</text>
</comment>
<keyword evidence="4" id="KW-0012">Acyltransferase</keyword>
<gene>
    <name evidence="6" type="ORF">HMPREF9623_01644</name>
</gene>
<comment type="caution">
    <text evidence="6">The sequence shown here is derived from an EMBL/GenBank/DDBJ whole genome shotgun (WGS) entry which is preliminary data.</text>
</comment>
<dbReference type="GeneID" id="86941368"/>
<dbReference type="PANTHER" id="PTHR43420">
    <property type="entry name" value="ACETYLTRANSFERASE"/>
    <property type="match status" value="1"/>
</dbReference>
<evidence type="ECO:0000313" key="6">
    <source>
        <dbReference type="EMBL" id="EHO16098.1"/>
    </source>
</evidence>
<dbReference type="InterPro" id="IPR050680">
    <property type="entry name" value="YpeA/RimI_acetyltransf"/>
</dbReference>
<evidence type="ECO:0000256" key="2">
    <source>
        <dbReference type="ARBA" id="ARBA00022490"/>
    </source>
</evidence>
<feature type="domain" description="N-acetyltransferase" evidence="5">
    <location>
        <begin position="5"/>
        <end position="150"/>
    </location>
</feature>
<organism evidence="6 7">
    <name type="scientific">Stomatobaculum longum</name>
    <dbReference type="NCBI Taxonomy" id="796942"/>
    <lineage>
        <taxon>Bacteria</taxon>
        <taxon>Bacillati</taxon>
        <taxon>Bacillota</taxon>
        <taxon>Clostridia</taxon>
        <taxon>Lachnospirales</taxon>
        <taxon>Lachnospiraceae</taxon>
        <taxon>Stomatobaculum</taxon>
    </lineage>
</organism>
<dbReference type="NCBIfam" id="TIGR01575">
    <property type="entry name" value="rimI"/>
    <property type="match status" value="1"/>
</dbReference>
<name>A0AA36Y429_9FIRM</name>
<dbReference type="Pfam" id="PF00583">
    <property type="entry name" value="Acetyltransf_1"/>
    <property type="match status" value="1"/>
</dbReference>
<reference evidence="6 7" key="1">
    <citation type="submission" date="2011-10" db="EMBL/GenBank/DDBJ databases">
        <title>The Genome Sequence of Lachnospiraceae bacterium ACC2.</title>
        <authorList>
            <consortium name="The Broad Institute Genome Sequencing Platform"/>
            <person name="Earl A."/>
            <person name="Ward D."/>
            <person name="Feldgarden M."/>
            <person name="Gevers D."/>
            <person name="Sizova M."/>
            <person name="Hazen A."/>
            <person name="Epstein S."/>
            <person name="Young S.K."/>
            <person name="Zeng Q."/>
            <person name="Gargeya S."/>
            <person name="Fitzgerald M."/>
            <person name="Haas B."/>
            <person name="Abouelleil A."/>
            <person name="Alvarado L."/>
            <person name="Arachchi H.M."/>
            <person name="Berlin A."/>
            <person name="Brown A."/>
            <person name="Chapman S.B."/>
            <person name="Chen Z."/>
            <person name="Dunbar C."/>
            <person name="Freedman E."/>
            <person name="Gearin G."/>
            <person name="Goldberg J."/>
            <person name="Griggs A."/>
            <person name="Gujja S."/>
            <person name="Heiman D."/>
            <person name="Howarth C."/>
            <person name="Larson L."/>
            <person name="Lui A."/>
            <person name="MacDonald P.J.P."/>
            <person name="Montmayeur A."/>
            <person name="Murphy C."/>
            <person name="Neiman D."/>
            <person name="Pearson M."/>
            <person name="Priest M."/>
            <person name="Roberts A."/>
            <person name="Saif S."/>
            <person name="Shea T."/>
            <person name="Shenoy N."/>
            <person name="Sisk P."/>
            <person name="Stolte C."/>
            <person name="Sykes S."/>
            <person name="Wortman J."/>
            <person name="Nusbaum C."/>
            <person name="Birren B."/>
        </authorList>
    </citation>
    <scope>NUCLEOTIDE SEQUENCE [LARGE SCALE GENOMIC DNA]</scope>
    <source>
        <strain evidence="6 7">ACC2</strain>
    </source>
</reference>
<dbReference type="InterPro" id="IPR000182">
    <property type="entry name" value="GNAT_dom"/>
</dbReference>
<proteinExistence type="inferred from homology"/>
<evidence type="ECO:0000256" key="1">
    <source>
        <dbReference type="ARBA" id="ARBA00005395"/>
    </source>
</evidence>